<dbReference type="InterPro" id="IPR012910">
    <property type="entry name" value="Plug_dom"/>
</dbReference>
<evidence type="ECO:0000259" key="8">
    <source>
        <dbReference type="Pfam" id="PF07715"/>
    </source>
</evidence>
<reference evidence="10" key="1">
    <citation type="journal article" date="2019" name="Int. J. Syst. Evol. Microbiol.">
        <title>The Global Catalogue of Microorganisms (GCM) 10K type strain sequencing project: providing services to taxonomists for standard genome sequencing and annotation.</title>
        <authorList>
            <consortium name="The Broad Institute Genomics Platform"/>
            <consortium name="The Broad Institute Genome Sequencing Center for Infectious Disease"/>
            <person name="Wu L."/>
            <person name="Ma J."/>
        </authorList>
    </citation>
    <scope>NUCLEOTIDE SEQUENCE [LARGE SCALE GENOMIC DNA]</scope>
    <source>
        <strain evidence="10">JCM 17858</strain>
    </source>
</reference>
<name>A0ABP8QY13_9SPHI</name>
<accession>A0ABP8QY13</accession>
<keyword evidence="3" id="KW-1134">Transmembrane beta strand</keyword>
<dbReference type="Gene3D" id="2.40.170.20">
    <property type="entry name" value="TonB-dependent receptor, beta-barrel domain"/>
    <property type="match status" value="1"/>
</dbReference>
<evidence type="ECO:0000256" key="7">
    <source>
        <dbReference type="ARBA" id="ARBA00023237"/>
    </source>
</evidence>
<evidence type="ECO:0000256" key="6">
    <source>
        <dbReference type="ARBA" id="ARBA00023136"/>
    </source>
</evidence>
<proteinExistence type="predicted"/>
<dbReference type="Proteomes" id="UP001500394">
    <property type="component" value="Unassembled WGS sequence"/>
</dbReference>
<dbReference type="SUPFAM" id="SSF49464">
    <property type="entry name" value="Carboxypeptidase regulatory domain-like"/>
    <property type="match status" value="1"/>
</dbReference>
<keyword evidence="9" id="KW-0675">Receptor</keyword>
<evidence type="ECO:0000256" key="3">
    <source>
        <dbReference type="ARBA" id="ARBA00022452"/>
    </source>
</evidence>
<dbReference type="InterPro" id="IPR036942">
    <property type="entry name" value="Beta-barrel_TonB_sf"/>
</dbReference>
<dbReference type="PANTHER" id="PTHR30069:SF29">
    <property type="entry name" value="HEMOGLOBIN AND HEMOGLOBIN-HAPTOGLOBIN-BINDING PROTEIN 1-RELATED"/>
    <property type="match status" value="1"/>
</dbReference>
<dbReference type="Gene3D" id="2.170.130.10">
    <property type="entry name" value="TonB-dependent receptor, plug domain"/>
    <property type="match status" value="1"/>
</dbReference>
<organism evidence="9 10">
    <name type="scientific">Sphingobacterium thermophilum</name>
    <dbReference type="NCBI Taxonomy" id="768534"/>
    <lineage>
        <taxon>Bacteria</taxon>
        <taxon>Pseudomonadati</taxon>
        <taxon>Bacteroidota</taxon>
        <taxon>Sphingobacteriia</taxon>
        <taxon>Sphingobacteriales</taxon>
        <taxon>Sphingobacteriaceae</taxon>
        <taxon>Sphingobacterium</taxon>
    </lineage>
</organism>
<keyword evidence="6" id="KW-0472">Membrane</keyword>
<dbReference type="InterPro" id="IPR037066">
    <property type="entry name" value="Plug_dom_sf"/>
</dbReference>
<gene>
    <name evidence="9" type="ORF">GCM10023173_07870</name>
</gene>
<evidence type="ECO:0000313" key="9">
    <source>
        <dbReference type="EMBL" id="GAA4512951.1"/>
    </source>
</evidence>
<dbReference type="PANTHER" id="PTHR30069">
    <property type="entry name" value="TONB-DEPENDENT OUTER MEMBRANE RECEPTOR"/>
    <property type="match status" value="1"/>
</dbReference>
<dbReference type="InterPro" id="IPR039426">
    <property type="entry name" value="TonB-dep_rcpt-like"/>
</dbReference>
<evidence type="ECO:0000256" key="1">
    <source>
        <dbReference type="ARBA" id="ARBA00004571"/>
    </source>
</evidence>
<dbReference type="Pfam" id="PF13715">
    <property type="entry name" value="CarbopepD_reg_2"/>
    <property type="match status" value="1"/>
</dbReference>
<sequence length="973" mass="109322">MLKRPHYTKPQNDLELDYNLNRKVTLSRYLIMLTRAKRRRLSLAVLLTLASSHILIGQTQKSKNNFTIQGKVYEHRDGKLIPLRQASISIREYGIITTSSSDGSFSLKNVPTGSINLIGTYIGKQEIDTILNVKQNITLNLIFRDNSFRIDEVDVVAKRSNNLVGTSSKISSNAIEHLQANSLADVMSLLPGGLTSNSDLNTAKQINIRNVVNTSSNINAFGTSIIINGAPTSNNANLQALNPTVSGSAVSLAGGASPSGGFDVRNISLQNVESIEVVRGIPSVTYGDATSGTVIVNQKAGAQPLTIEARTNPNIYSLNITDGILLRNNKGALNIGGGYAYNINDPVQSYRYYQRATFNALYSNKLFGDRLNSTSGIDVNFGKDTRKLNPDDEITKTKSHAKEIGFSLHTKGNVTFDNKSLKYIQYSGKIGYTNKYSYLQEQYTSANAPYSMTYTDRAVLTNFPGRKFYDIEGKEITNIPVGEEHLYAVYLPSTYVGEYTIDGKELNAFVQTSANFFNRIGNTNHSWRFGADYKIDKNFGDGKIFADSLPPYRNLSYVNATFRKRRYKDIPALQQFGLFFEEDFSMLIANRKLNIIGGVRYDLFNGDKSVLSPRVNASYEIIPRTFSIKGGYGLLAKAPSLLYLSPEDAYFEYININELANTAIPEAERVFMTTTRVFSTENKNLKIAQNRKAELGFDFNVGKSSLSVTAFREKLENGYNYRVTAKPVEFIEYKRVNNNEPIYSAISNPVLAKFNMPGNGARLDKEGIEFELFLKRFDAIRTQFSINGMYINQKTYSSDYVTYDGQSGTGASSRTHIALYEPKMTVLNEKSTVSSLRTVHNIPSIGFVVTLTTEFIWNESDWTTYGNDSIPIKYISKIDGQIYDFDPSRKDESEFKVLLRPVSRTLETVESLPTMVNFNLNLTKEIRDYIRVSFFANNIFRYYQIAQSDRVKSNYYKRNIPYYFGLNLAVKLK</sequence>
<protein>
    <submittedName>
        <fullName evidence="9">TonB-dependent receptor</fullName>
    </submittedName>
</protein>
<dbReference type="EMBL" id="BAABGR010000006">
    <property type="protein sequence ID" value="GAA4512951.1"/>
    <property type="molecule type" value="Genomic_DNA"/>
</dbReference>
<evidence type="ECO:0000256" key="2">
    <source>
        <dbReference type="ARBA" id="ARBA00022448"/>
    </source>
</evidence>
<evidence type="ECO:0000256" key="5">
    <source>
        <dbReference type="ARBA" id="ARBA00022729"/>
    </source>
</evidence>
<keyword evidence="7" id="KW-0998">Cell outer membrane</keyword>
<comment type="caution">
    <text evidence="9">The sequence shown here is derived from an EMBL/GenBank/DDBJ whole genome shotgun (WGS) entry which is preliminary data.</text>
</comment>
<keyword evidence="10" id="KW-1185">Reference proteome</keyword>
<dbReference type="SUPFAM" id="SSF56935">
    <property type="entry name" value="Porins"/>
    <property type="match status" value="1"/>
</dbReference>
<evidence type="ECO:0000256" key="4">
    <source>
        <dbReference type="ARBA" id="ARBA00022692"/>
    </source>
</evidence>
<dbReference type="Pfam" id="PF07715">
    <property type="entry name" value="Plug"/>
    <property type="match status" value="1"/>
</dbReference>
<evidence type="ECO:0000313" key="10">
    <source>
        <dbReference type="Proteomes" id="UP001500394"/>
    </source>
</evidence>
<keyword evidence="2" id="KW-0813">Transport</keyword>
<feature type="domain" description="TonB-dependent receptor plug" evidence="8">
    <location>
        <begin position="165"/>
        <end position="292"/>
    </location>
</feature>
<dbReference type="InterPro" id="IPR008969">
    <property type="entry name" value="CarboxyPept-like_regulatory"/>
</dbReference>
<keyword evidence="5" id="KW-0732">Signal</keyword>
<comment type="subcellular location">
    <subcellularLocation>
        <location evidence="1">Cell outer membrane</location>
        <topology evidence="1">Multi-pass membrane protein</topology>
    </subcellularLocation>
</comment>
<keyword evidence="4" id="KW-0812">Transmembrane</keyword>